<evidence type="ECO:0000313" key="4">
    <source>
        <dbReference type="Proteomes" id="UP001315278"/>
    </source>
</evidence>
<protein>
    <submittedName>
        <fullName evidence="3">Alpha/beta hydrolase</fullName>
    </submittedName>
</protein>
<feature type="domain" description="BD-FAE-like" evidence="2">
    <location>
        <begin position="60"/>
        <end position="182"/>
    </location>
</feature>
<dbReference type="PANTHER" id="PTHR48081:SF33">
    <property type="entry name" value="KYNURENINE FORMAMIDASE"/>
    <property type="match status" value="1"/>
</dbReference>
<keyword evidence="1 3" id="KW-0378">Hydrolase</keyword>
<dbReference type="Pfam" id="PF20434">
    <property type="entry name" value="BD-FAE"/>
    <property type="match status" value="1"/>
</dbReference>
<name>A0ABS5FGD7_9BRAD</name>
<dbReference type="Proteomes" id="UP001315278">
    <property type="component" value="Unassembled WGS sequence"/>
</dbReference>
<dbReference type="Gene3D" id="3.40.50.1820">
    <property type="entry name" value="alpha/beta hydrolase"/>
    <property type="match status" value="1"/>
</dbReference>
<dbReference type="GO" id="GO:0016787">
    <property type="term" value="F:hydrolase activity"/>
    <property type="evidence" value="ECO:0007669"/>
    <property type="project" value="UniProtKB-KW"/>
</dbReference>
<reference evidence="4" key="1">
    <citation type="journal article" date="2021" name="ISME J.">
        <title>Evolutionary origin and ecological implication of a unique nif island in free-living Bradyrhizobium lineages.</title>
        <authorList>
            <person name="Tao J."/>
        </authorList>
    </citation>
    <scope>NUCLEOTIDE SEQUENCE [LARGE SCALE GENOMIC DNA]</scope>
    <source>
        <strain evidence="4">SZCCT0434</strain>
    </source>
</reference>
<sequence>MPLHRIEDWDDAYRNGAHIPGGADYPERWLRSASAFRESAVAEGRASLDIAYGRHERQRLDLFLPKGTPKGLVVFVHGGFWMAFDKNSWSHLARGAVELGYAVALPSYRLAPEARIGEIVSDIAAAIDHVAGEVGGPITLTGHSAGGHLVTRQMCATSTLQDSVAQRVGHVVSISGLHDLRPLMRTEMNRVLRIDDAEAARESPALLEPRHGFALSCYVGGAERNEFLRQNSLLQNIWTGSGIATQAIVAPDRHHFNVLDGMTDPEHMLTRLLVDTNPRAAHH</sequence>
<comment type="caution">
    <text evidence="3">The sequence shown here is derived from an EMBL/GenBank/DDBJ whole genome shotgun (WGS) entry which is preliminary data.</text>
</comment>
<dbReference type="PANTHER" id="PTHR48081">
    <property type="entry name" value="AB HYDROLASE SUPERFAMILY PROTEIN C4A8.06C"/>
    <property type="match status" value="1"/>
</dbReference>
<evidence type="ECO:0000256" key="1">
    <source>
        <dbReference type="ARBA" id="ARBA00022801"/>
    </source>
</evidence>
<dbReference type="InterPro" id="IPR050300">
    <property type="entry name" value="GDXG_lipolytic_enzyme"/>
</dbReference>
<keyword evidence="4" id="KW-1185">Reference proteome</keyword>
<dbReference type="RefSeq" id="WP_212394437.1">
    <property type="nucleotide sequence ID" value="NZ_JAFCJH010000008.1"/>
</dbReference>
<dbReference type="EMBL" id="JAFCJH010000008">
    <property type="protein sequence ID" value="MBR0795744.1"/>
    <property type="molecule type" value="Genomic_DNA"/>
</dbReference>
<organism evidence="3 4">
    <name type="scientific">Bradyrhizobium jicamae</name>
    <dbReference type="NCBI Taxonomy" id="280332"/>
    <lineage>
        <taxon>Bacteria</taxon>
        <taxon>Pseudomonadati</taxon>
        <taxon>Pseudomonadota</taxon>
        <taxon>Alphaproteobacteria</taxon>
        <taxon>Hyphomicrobiales</taxon>
        <taxon>Nitrobacteraceae</taxon>
        <taxon>Bradyrhizobium</taxon>
    </lineage>
</organism>
<gene>
    <name evidence="3" type="ORF">JQ615_10120</name>
</gene>
<proteinExistence type="predicted"/>
<evidence type="ECO:0000259" key="2">
    <source>
        <dbReference type="Pfam" id="PF20434"/>
    </source>
</evidence>
<dbReference type="SUPFAM" id="SSF53474">
    <property type="entry name" value="alpha/beta-Hydrolases"/>
    <property type="match status" value="1"/>
</dbReference>
<dbReference type="InterPro" id="IPR049492">
    <property type="entry name" value="BD-FAE-like_dom"/>
</dbReference>
<evidence type="ECO:0000313" key="3">
    <source>
        <dbReference type="EMBL" id="MBR0795744.1"/>
    </source>
</evidence>
<accession>A0ABS5FGD7</accession>
<dbReference type="InterPro" id="IPR029058">
    <property type="entry name" value="AB_hydrolase_fold"/>
</dbReference>